<sequence length="180" mass="19616">MNSRSDSALVQLRRACRTEHDGVDQIFSAFDLQDQISYGRFLAAHARVVPVLERWLRDFGVAEGTDWRAAALSRDLQALQAVQPDEILWNPKTHDGYAVGVLYVLEGSRLGGKVLAAKVSSALPKEYLSSGHSNGGWPLFLGRLQNILEAADESYKAEVWAGAREAFALFASAGRAALSA</sequence>
<reference evidence="1 2" key="1">
    <citation type="submission" date="2018-09" db="EMBL/GenBank/DDBJ databases">
        <title>The complete genome sequence of Neokomagataea tanensis NBRC 106556(T).</title>
        <authorList>
            <person name="Chua K.-O."/>
            <person name="See-Too W.-S."/>
            <person name="Hong K.-W."/>
            <person name="Yin W.-F."/>
            <person name="Chan K.-G."/>
        </authorList>
    </citation>
    <scope>NUCLEOTIDE SEQUENCE [LARGE SCALE GENOMIC DNA]</scope>
    <source>
        <strain evidence="2">AH13 \ NBRC 106556</strain>
    </source>
</reference>
<dbReference type="CDD" id="cd19166">
    <property type="entry name" value="HemeO-bac"/>
    <property type="match status" value="1"/>
</dbReference>
<proteinExistence type="predicted"/>
<evidence type="ECO:0000313" key="1">
    <source>
        <dbReference type="EMBL" id="QDH24043.1"/>
    </source>
</evidence>
<dbReference type="Gene3D" id="1.20.910.10">
    <property type="entry name" value="Heme oxygenase-like"/>
    <property type="match status" value="1"/>
</dbReference>
<evidence type="ECO:0008006" key="3">
    <source>
        <dbReference type="Google" id="ProtNLM"/>
    </source>
</evidence>
<dbReference type="EMBL" id="CP032485">
    <property type="protein sequence ID" value="QDH24043.1"/>
    <property type="molecule type" value="Genomic_DNA"/>
</dbReference>
<dbReference type="RefSeq" id="WP_141491880.1">
    <property type="nucleotide sequence ID" value="NZ_CP032485.1"/>
</dbReference>
<protein>
    <recommendedName>
        <fullName evidence="3">Heme oxygenase</fullName>
    </recommendedName>
</protein>
<dbReference type="InterPro" id="IPR016084">
    <property type="entry name" value="Haem_Oase-like_multi-hlx"/>
</dbReference>
<dbReference type="KEGG" id="ntn:D5366_00830"/>
<dbReference type="Proteomes" id="UP000317214">
    <property type="component" value="Chromosome"/>
</dbReference>
<accession>A0A4Y6V215</accession>
<keyword evidence="2" id="KW-1185">Reference proteome</keyword>
<name>A0A4Y6V215_9PROT</name>
<gene>
    <name evidence="1" type="ORF">D5366_00830</name>
</gene>
<evidence type="ECO:0000313" key="2">
    <source>
        <dbReference type="Proteomes" id="UP000317214"/>
    </source>
</evidence>
<dbReference type="AlphaFoldDB" id="A0A4Y6V215"/>
<dbReference type="OrthoDB" id="9149607at2"/>
<dbReference type="SUPFAM" id="SSF48613">
    <property type="entry name" value="Heme oxygenase-like"/>
    <property type="match status" value="1"/>
</dbReference>
<organism evidence="1 2">
    <name type="scientific">Neokomagataea tanensis</name>
    <dbReference type="NCBI Taxonomy" id="661191"/>
    <lineage>
        <taxon>Bacteria</taxon>
        <taxon>Pseudomonadati</taxon>
        <taxon>Pseudomonadota</taxon>
        <taxon>Alphaproteobacteria</taxon>
        <taxon>Acetobacterales</taxon>
        <taxon>Acetobacteraceae</taxon>
        <taxon>Neokomagataea</taxon>
    </lineage>
</organism>